<proteinExistence type="predicted"/>
<dbReference type="OrthoDB" id="34197at2"/>
<dbReference type="Proteomes" id="UP000295696">
    <property type="component" value="Unassembled WGS sequence"/>
</dbReference>
<dbReference type="RefSeq" id="WP_132247624.1">
    <property type="nucleotide sequence ID" value="NZ_SLZU01000017.1"/>
</dbReference>
<comment type="caution">
    <text evidence="1">The sequence shown here is derived from an EMBL/GenBank/DDBJ whole genome shotgun (WGS) entry which is preliminary data.</text>
</comment>
<dbReference type="Pfam" id="PF00300">
    <property type="entry name" value="His_Phos_1"/>
    <property type="match status" value="1"/>
</dbReference>
<sequence>MAQLVFVSHPEVNIDPSVPVPEWGLSDVGRHRASVLARSPVVAGATALICSEERKAQDTAGILSSHLGIACLTDARLGENDRSATGFLCPADFEEAADRFFSHPGESFRGWERAVDAQARIEAAVRDLARDHALGDLVTVSHGAVGTLLYCALMGIAIDRQHDQPFQGHYWRATLPSLRPQHGWRPF</sequence>
<dbReference type="EMBL" id="SLZU01000017">
    <property type="protein sequence ID" value="TCS59902.1"/>
    <property type="molecule type" value="Genomic_DNA"/>
</dbReference>
<dbReference type="AlphaFoldDB" id="A0A4R3J3Y6"/>
<reference evidence="1 2" key="1">
    <citation type="submission" date="2019-03" db="EMBL/GenBank/DDBJ databases">
        <title>Genomic Encyclopedia of Type Strains, Phase IV (KMG-IV): sequencing the most valuable type-strain genomes for metagenomic binning, comparative biology and taxonomic classification.</title>
        <authorList>
            <person name="Goeker M."/>
        </authorList>
    </citation>
    <scope>NUCLEOTIDE SEQUENCE [LARGE SCALE GENOMIC DNA]</scope>
    <source>
        <strain evidence="1 2">DSM 104836</strain>
    </source>
</reference>
<keyword evidence="2" id="KW-1185">Reference proteome</keyword>
<name>A0A4R3J3Y6_9RHOB</name>
<organism evidence="1 2">
    <name type="scientific">Primorskyibacter sedentarius</name>
    <dbReference type="NCBI Taxonomy" id="745311"/>
    <lineage>
        <taxon>Bacteria</taxon>
        <taxon>Pseudomonadati</taxon>
        <taxon>Pseudomonadota</taxon>
        <taxon>Alphaproteobacteria</taxon>
        <taxon>Rhodobacterales</taxon>
        <taxon>Roseobacteraceae</taxon>
        <taxon>Primorskyibacter</taxon>
    </lineage>
</organism>
<dbReference type="SUPFAM" id="SSF53254">
    <property type="entry name" value="Phosphoglycerate mutase-like"/>
    <property type="match status" value="1"/>
</dbReference>
<evidence type="ECO:0000313" key="1">
    <source>
        <dbReference type="EMBL" id="TCS59902.1"/>
    </source>
</evidence>
<evidence type="ECO:0000313" key="2">
    <source>
        <dbReference type="Proteomes" id="UP000295696"/>
    </source>
</evidence>
<gene>
    <name evidence="1" type="ORF">EDD52_11735</name>
</gene>
<protein>
    <submittedName>
        <fullName evidence="1">Broad specificity phosphatase PhoE</fullName>
    </submittedName>
</protein>
<accession>A0A4R3J3Y6</accession>
<dbReference type="InterPro" id="IPR013078">
    <property type="entry name" value="His_Pase_superF_clade-1"/>
</dbReference>
<dbReference type="InterPro" id="IPR029033">
    <property type="entry name" value="His_PPase_superfam"/>
</dbReference>
<dbReference type="Gene3D" id="3.40.50.1240">
    <property type="entry name" value="Phosphoglycerate mutase-like"/>
    <property type="match status" value="1"/>
</dbReference>